<dbReference type="InterPro" id="IPR043743">
    <property type="entry name" value="DUF5688"/>
</dbReference>
<organism evidence="2 3">
    <name type="scientific">Butyrivibrio proteoclasticus</name>
    <dbReference type="NCBI Taxonomy" id="43305"/>
    <lineage>
        <taxon>Bacteria</taxon>
        <taxon>Bacillati</taxon>
        <taxon>Bacillota</taxon>
        <taxon>Clostridia</taxon>
        <taxon>Lachnospirales</taxon>
        <taxon>Lachnospiraceae</taxon>
        <taxon>Butyrivibrio</taxon>
    </lineage>
</organism>
<evidence type="ECO:0000313" key="2">
    <source>
        <dbReference type="EMBL" id="SFQ23251.1"/>
    </source>
</evidence>
<evidence type="ECO:0000313" key="3">
    <source>
        <dbReference type="Proteomes" id="UP000182624"/>
    </source>
</evidence>
<dbReference type="AlphaFoldDB" id="A0A1I5WUG3"/>
<reference evidence="3" key="1">
    <citation type="submission" date="2016-10" db="EMBL/GenBank/DDBJ databases">
        <authorList>
            <person name="Varghese N."/>
            <person name="Submissions S."/>
        </authorList>
    </citation>
    <scope>NUCLEOTIDE SEQUENCE [LARGE SCALE GENOMIC DNA]</scope>
    <source>
        <strain evidence="3">P18</strain>
    </source>
</reference>
<sequence>MNYEEFKENLANDVKEQMESKFGSEVTVETRTVEKMNETYDALTVKPEDSIIGVNLNITNLYKEYEDGKDFDSLVNGAAEVAENALSNKPDFNLDAISNYDMMKDKLAIEVVSAERNKGMLETVPHKEIEDMAVVYRFIVGENGPAGVGSILVTNQMLDNYGVSADQLHHDAIRNAPEIRPLVIEGMAEVLAKQMGIEDLEMLGFNIPPEQEQMFVASVEGNIHGAGVLAYQDFMDKAAERAGGSFFILPSSIHEVLIIPDNGKFDTASLEQMVREVNATTVDIADQLTDNVYHYDAEEKVFELAEKFEDRVAAKEADISKGTKAKEISKPHKDRGGEAI</sequence>
<gene>
    <name evidence="2" type="ORF">SAMN04487928_12532</name>
</gene>
<evidence type="ECO:0000256" key="1">
    <source>
        <dbReference type="SAM" id="MobiDB-lite"/>
    </source>
</evidence>
<dbReference type="Proteomes" id="UP000182624">
    <property type="component" value="Unassembled WGS sequence"/>
</dbReference>
<protein>
    <submittedName>
        <fullName evidence="2">Uncharacterized protein</fullName>
    </submittedName>
</protein>
<dbReference type="EMBL" id="FOXO01000025">
    <property type="protein sequence ID" value="SFQ23251.1"/>
    <property type="molecule type" value="Genomic_DNA"/>
</dbReference>
<dbReference type="Pfam" id="PF18941">
    <property type="entry name" value="DUF5688"/>
    <property type="match status" value="1"/>
</dbReference>
<keyword evidence="3" id="KW-1185">Reference proteome</keyword>
<accession>A0A1I5WUG3</accession>
<feature type="region of interest" description="Disordered" evidence="1">
    <location>
        <begin position="315"/>
        <end position="340"/>
    </location>
</feature>
<proteinExistence type="predicted"/>
<name>A0A1I5WUG3_9FIRM</name>